<evidence type="ECO:0000313" key="2">
    <source>
        <dbReference type="EMBL" id="SUN35333.1"/>
    </source>
</evidence>
<organism evidence="2 3">
    <name type="scientific">Streptococcus downei MFe28</name>
    <dbReference type="NCBI Taxonomy" id="764290"/>
    <lineage>
        <taxon>Bacteria</taxon>
        <taxon>Bacillati</taxon>
        <taxon>Bacillota</taxon>
        <taxon>Bacilli</taxon>
        <taxon>Lactobacillales</taxon>
        <taxon>Streptococcaceae</taxon>
        <taxon>Streptococcus</taxon>
    </lineage>
</organism>
<name>A0A380JBT6_STRDO</name>
<proteinExistence type="predicted"/>
<reference evidence="2 3" key="1">
    <citation type="submission" date="2018-06" db="EMBL/GenBank/DDBJ databases">
        <authorList>
            <consortium name="Pathogen Informatics"/>
            <person name="Doyle S."/>
        </authorList>
    </citation>
    <scope>NUCLEOTIDE SEQUENCE [LARGE SCALE GENOMIC DNA]</scope>
    <source>
        <strain evidence="3">NCTC 11391</strain>
    </source>
</reference>
<dbReference type="EMBL" id="UHFA01000002">
    <property type="protein sequence ID" value="SUN35333.1"/>
    <property type="molecule type" value="Genomic_DNA"/>
</dbReference>
<protein>
    <submittedName>
        <fullName evidence="2">Uncharacterized protein</fullName>
    </submittedName>
</protein>
<evidence type="ECO:0000313" key="3">
    <source>
        <dbReference type="Proteomes" id="UP000254082"/>
    </source>
</evidence>
<dbReference type="AlphaFoldDB" id="A0A380JBT6"/>
<gene>
    <name evidence="2" type="ORF">NCTC11391_00313</name>
</gene>
<evidence type="ECO:0000256" key="1">
    <source>
        <dbReference type="SAM" id="Phobius"/>
    </source>
</evidence>
<accession>A0A380JBT6</accession>
<sequence>MMGAKTRQITFMMIYLICFVLNPLRFLPVSGDAR</sequence>
<keyword evidence="1" id="KW-1133">Transmembrane helix</keyword>
<feature type="transmembrane region" description="Helical" evidence="1">
    <location>
        <begin position="9"/>
        <end position="27"/>
    </location>
</feature>
<keyword evidence="1" id="KW-0472">Membrane</keyword>
<dbReference type="Proteomes" id="UP000254082">
    <property type="component" value="Unassembled WGS sequence"/>
</dbReference>
<keyword evidence="3" id="KW-1185">Reference proteome</keyword>
<keyword evidence="1" id="KW-0812">Transmembrane</keyword>